<evidence type="ECO:0000313" key="3">
    <source>
        <dbReference type="EMBL" id="ODJ89078.1"/>
    </source>
</evidence>
<keyword evidence="4" id="KW-1185">Reference proteome</keyword>
<dbReference type="OrthoDB" id="9758751at2"/>
<organism evidence="3 4">
    <name type="scientific">Candidatus Thiodiazotropha endolucinida</name>
    <dbReference type="NCBI Taxonomy" id="1655433"/>
    <lineage>
        <taxon>Bacteria</taxon>
        <taxon>Pseudomonadati</taxon>
        <taxon>Pseudomonadota</taxon>
        <taxon>Gammaproteobacteria</taxon>
        <taxon>Chromatiales</taxon>
        <taxon>Sedimenticolaceae</taxon>
        <taxon>Candidatus Thiodiazotropha</taxon>
    </lineage>
</organism>
<protein>
    <submittedName>
        <fullName evidence="3">AAA-like domain protein</fullName>
    </submittedName>
</protein>
<reference evidence="3 4" key="1">
    <citation type="submission" date="2016-06" db="EMBL/GenBank/DDBJ databases">
        <title>Genome sequence of endosymbiont of Candidatus Endolucinida thiodiazotropha.</title>
        <authorList>
            <person name="Poehlein A."/>
            <person name="Koenig S."/>
            <person name="Heiden S.E."/>
            <person name="Thuermer A."/>
            <person name="Voget S."/>
            <person name="Daniel R."/>
            <person name="Markert S."/>
            <person name="Gros O."/>
            <person name="Schweder T."/>
        </authorList>
    </citation>
    <scope>NUCLEOTIDE SEQUENCE [LARGE SCALE GENOMIC DNA]</scope>
    <source>
        <strain evidence="3 4">COS</strain>
    </source>
</reference>
<accession>A0A7Z0VP87</accession>
<dbReference type="RefSeq" id="WP_069121482.1">
    <property type="nucleotide sequence ID" value="NZ_MARB01000003.1"/>
</dbReference>
<dbReference type="CDD" id="cd01127">
    <property type="entry name" value="TrwB_TraG_TraD_VirD4"/>
    <property type="match status" value="1"/>
</dbReference>
<proteinExistence type="predicted"/>
<evidence type="ECO:0000259" key="2">
    <source>
        <dbReference type="Pfam" id="PF05872"/>
    </source>
</evidence>
<sequence length="495" mass="54606">MMTDNKILLGGNGTQQILLNAGMANRHGLITGATGTGKTVTLQVLAESFSRLGVPVFTADVKGDLSGLAGSGKTHPKITERLEYIKIEGHQFEPCPVLFWDVYGKQGHSVRTTVSEMGPTLLANLLELNETQEGVLQIAFSLADDEGLLLLDLKDLRSMLNWVADNSKTLEREYGRVSKQSVTAILRRLLVLEEAGGEVFFGEPAIQIEHLMQTDFSGRGVVSILDATTLYHSPRIYATFLLWLLSELMEELPERGDADLPKLVFFFDEAHLLFSSAPKALLEKITQVVRLIRSKGVGVFFITQYPNDVPDEVIGQLGNRIQHALRAFTPRDKKAVKAAAETFRENPAFDTVEVISNLGVGEALISTLDKKGVPSVVERTLMSPPRSQFGPIDQTEREKIIKRSPFSTTYSAEIDRESAYEMLKKREQELIKRREEQTKREAEEKARKKAGRSSGGSRRQSVGEAFAKSVARAIGSKLGRQIVRGILGSIIGGRG</sequence>
<gene>
    <name evidence="3" type="ORF">CODIS_06900</name>
</gene>
<dbReference type="InterPro" id="IPR033186">
    <property type="entry name" value="HerA_C"/>
</dbReference>
<dbReference type="Pfam" id="PF05872">
    <property type="entry name" value="HerA_C"/>
    <property type="match status" value="1"/>
</dbReference>
<comment type="caution">
    <text evidence="3">The sequence shown here is derived from an EMBL/GenBank/DDBJ whole genome shotgun (WGS) entry which is preliminary data.</text>
</comment>
<dbReference type="Gene3D" id="3.40.50.300">
    <property type="entry name" value="P-loop containing nucleotide triphosphate hydrolases"/>
    <property type="match status" value="2"/>
</dbReference>
<dbReference type="InterPro" id="IPR051162">
    <property type="entry name" value="T4SS_component"/>
</dbReference>
<name>A0A7Z0VP87_9GAMM</name>
<dbReference type="PANTHER" id="PTHR30121">
    <property type="entry name" value="UNCHARACTERIZED PROTEIN YJGR-RELATED"/>
    <property type="match status" value="1"/>
</dbReference>
<feature type="domain" description="Helicase HerA-like C-terminal" evidence="2">
    <location>
        <begin position="12"/>
        <end position="494"/>
    </location>
</feature>
<dbReference type="Proteomes" id="UP000094769">
    <property type="component" value="Unassembled WGS sequence"/>
</dbReference>
<dbReference type="SUPFAM" id="SSF52540">
    <property type="entry name" value="P-loop containing nucleoside triphosphate hydrolases"/>
    <property type="match status" value="1"/>
</dbReference>
<feature type="compositionally biased region" description="Basic and acidic residues" evidence="1">
    <location>
        <begin position="431"/>
        <end position="446"/>
    </location>
</feature>
<feature type="region of interest" description="Disordered" evidence="1">
    <location>
        <begin position="431"/>
        <end position="463"/>
    </location>
</feature>
<evidence type="ECO:0000313" key="4">
    <source>
        <dbReference type="Proteomes" id="UP000094769"/>
    </source>
</evidence>
<dbReference type="EMBL" id="MARB01000003">
    <property type="protein sequence ID" value="ODJ89078.1"/>
    <property type="molecule type" value="Genomic_DNA"/>
</dbReference>
<evidence type="ECO:0000256" key="1">
    <source>
        <dbReference type="SAM" id="MobiDB-lite"/>
    </source>
</evidence>
<dbReference type="InterPro" id="IPR027417">
    <property type="entry name" value="P-loop_NTPase"/>
</dbReference>
<dbReference type="PANTHER" id="PTHR30121:SF6">
    <property type="entry name" value="SLR6007 PROTEIN"/>
    <property type="match status" value="1"/>
</dbReference>
<dbReference type="AlphaFoldDB" id="A0A7Z0VP87"/>